<keyword evidence="1" id="KW-1133">Transmembrane helix</keyword>
<sequence length="126" mass="13162">MVVIGGGIVTYLVMHELVGLAPAQISALGGCFIAAGLSYGMLFEGWLSDPAPRVERATLLLATVVLAALLTVVLRASADALHLNGASADEWVTHASLNALSTSIILHVAIGRRWPFPHPAEEVPDA</sequence>
<proteinExistence type="predicted"/>
<reference evidence="2 3" key="1">
    <citation type="submission" date="2019-02" db="EMBL/GenBank/DDBJ databases">
        <title>Kribbella capetownensis sp. nov. and Kribbella speibonae sp. nov., isolated from soil.</title>
        <authorList>
            <person name="Curtis S.M."/>
            <person name="Norton I."/>
            <person name="Everest G.J."/>
            <person name="Meyers P.R."/>
        </authorList>
    </citation>
    <scope>NUCLEOTIDE SEQUENCE [LARGE SCALE GENOMIC DNA]</scope>
    <source>
        <strain evidence="2 3">YM53</strain>
    </source>
</reference>
<accession>A0A4R0JM43</accession>
<keyword evidence="1" id="KW-0812">Transmembrane</keyword>
<comment type="caution">
    <text evidence="2">The sequence shown here is derived from an EMBL/GenBank/DDBJ whole genome shotgun (WGS) entry which is preliminary data.</text>
</comment>
<evidence type="ECO:0000313" key="3">
    <source>
        <dbReference type="Proteomes" id="UP000293342"/>
    </source>
</evidence>
<gene>
    <name evidence="2" type="ORF">E0H75_21825</name>
</gene>
<organism evidence="2 3">
    <name type="scientific">Kribbella capetownensis</name>
    <dbReference type="NCBI Taxonomy" id="1572659"/>
    <lineage>
        <taxon>Bacteria</taxon>
        <taxon>Bacillati</taxon>
        <taxon>Actinomycetota</taxon>
        <taxon>Actinomycetes</taxon>
        <taxon>Propionibacteriales</taxon>
        <taxon>Kribbellaceae</taxon>
        <taxon>Kribbella</taxon>
    </lineage>
</organism>
<name>A0A4R0JM43_9ACTN</name>
<dbReference type="Proteomes" id="UP000293342">
    <property type="component" value="Unassembled WGS sequence"/>
</dbReference>
<dbReference type="EMBL" id="SJKD01000005">
    <property type="protein sequence ID" value="TCC47427.1"/>
    <property type="molecule type" value="Genomic_DNA"/>
</dbReference>
<dbReference type="AlphaFoldDB" id="A0A4R0JM43"/>
<dbReference type="RefSeq" id="WP_131515497.1">
    <property type="nucleotide sequence ID" value="NZ_SJKD01000005.1"/>
</dbReference>
<feature type="transmembrane region" description="Helical" evidence="1">
    <location>
        <begin position="59"/>
        <end position="76"/>
    </location>
</feature>
<keyword evidence="1" id="KW-0472">Membrane</keyword>
<evidence type="ECO:0000256" key="1">
    <source>
        <dbReference type="SAM" id="Phobius"/>
    </source>
</evidence>
<evidence type="ECO:0000313" key="2">
    <source>
        <dbReference type="EMBL" id="TCC47427.1"/>
    </source>
</evidence>
<protein>
    <submittedName>
        <fullName evidence="2">Uncharacterized protein</fullName>
    </submittedName>
</protein>
<keyword evidence="3" id="KW-1185">Reference proteome</keyword>
<feature type="transmembrane region" description="Helical" evidence="1">
    <location>
        <begin position="25"/>
        <end position="47"/>
    </location>
</feature>
<dbReference type="OrthoDB" id="3807924at2"/>